<dbReference type="PANTHER" id="PTHR42973:SF7">
    <property type="entry name" value="FAD-BINDING PCMH-TYPE DOMAIN-CONTAINING PROTEIN"/>
    <property type="match status" value="1"/>
</dbReference>
<sequence>MDYSHTSIASSLRCQVIVPRRNQAPSETVSRWSDHNVEFPAMIVRPNSEQDIADSIKLARNNELILLPGNGGCASWVPITAKTMYLDMKNFNNVIVDQSSSTVRVGGGASTGEVIKAVVAAGYYTLWCNSNAVGYVGSILGGGISPFTGLHGYLIDAVESIQLITTDGQILDVGPSSEGEEKALFNALCGAGHGLGIITSVVMKVFSLKILNMTEDCFWTRRVVFPSSAIEAAAKAFTQFSDPDPHLVINMVFFRALPSTSALGSPMITLTASYFGPSNEAEQAATVLFDQSIIGKAVEAETLLVSVATANDRNNHMNIHGGFKDTWSCFVSSVDGAAIKESFERWVQVAERDQGAKRTLVLWGRFNTNMAVSLGQSPEGQGKFLGVRDRGVFTNVVKYADTLESNRALDQFCYDHLDIARRRDAGLPRMLANNRRPGINLQELYPKEKVAELMRVKQVWDSEQLLWSPF</sequence>
<dbReference type="OrthoDB" id="415825at2759"/>
<dbReference type="PROSITE" id="PS51387">
    <property type="entry name" value="FAD_PCMH"/>
    <property type="match status" value="1"/>
</dbReference>
<dbReference type="Pfam" id="PF01565">
    <property type="entry name" value="FAD_binding_4"/>
    <property type="match status" value="1"/>
</dbReference>
<comment type="caution">
    <text evidence="5">The sequence shown here is derived from an EMBL/GenBank/DDBJ whole genome shotgun (WGS) entry which is preliminary data.</text>
</comment>
<dbReference type="InterPro" id="IPR050416">
    <property type="entry name" value="FAD-linked_Oxidoreductase"/>
</dbReference>
<dbReference type="Gene3D" id="3.30.43.10">
    <property type="entry name" value="Uridine Diphospho-n-acetylenolpyruvylglucosamine Reductase, domain 2"/>
    <property type="match status" value="1"/>
</dbReference>
<dbReference type="PANTHER" id="PTHR42973">
    <property type="entry name" value="BINDING OXIDOREDUCTASE, PUTATIVE (AFU_ORTHOLOGUE AFUA_1G17690)-RELATED"/>
    <property type="match status" value="1"/>
</dbReference>
<dbReference type="SUPFAM" id="SSF56176">
    <property type="entry name" value="FAD-binding/transporter-associated domain-like"/>
    <property type="match status" value="1"/>
</dbReference>
<dbReference type="Gene3D" id="3.30.465.10">
    <property type="match status" value="1"/>
</dbReference>
<reference evidence="5 6" key="1">
    <citation type="journal article" date="2018" name="Sci. Rep.">
        <title>Characterisation of pathogen-specific regions and novel effector candidates in Fusarium oxysporum f. sp. cepae.</title>
        <authorList>
            <person name="Armitage A.D."/>
            <person name="Taylor A."/>
            <person name="Sobczyk M.K."/>
            <person name="Baxter L."/>
            <person name="Greenfield B.P."/>
            <person name="Bates H.J."/>
            <person name="Wilson F."/>
            <person name="Jackson A.C."/>
            <person name="Ott S."/>
            <person name="Harrison R.J."/>
            <person name="Clarkson J.P."/>
        </authorList>
    </citation>
    <scope>NUCLEOTIDE SEQUENCE [LARGE SCALE GENOMIC DNA]</scope>
    <source>
        <strain evidence="5 6">Fo_A28</strain>
    </source>
</reference>
<name>A0A420NLZ9_FUSOX</name>
<dbReference type="AlphaFoldDB" id="A0A420NLZ9"/>
<dbReference type="VEuPathDB" id="FungiDB:FOC1_g10010807"/>
<keyword evidence="2" id="KW-0285">Flavoprotein</keyword>
<keyword evidence="3" id="KW-0274">FAD</keyword>
<evidence type="ECO:0000256" key="2">
    <source>
        <dbReference type="ARBA" id="ARBA00022630"/>
    </source>
</evidence>
<dbReference type="VEuPathDB" id="FungiDB:FOMG_06307"/>
<dbReference type="InterPro" id="IPR036318">
    <property type="entry name" value="FAD-bd_PCMH-like_sf"/>
</dbReference>
<proteinExistence type="inferred from homology"/>
<dbReference type="VEuPathDB" id="FungiDB:FOIG_09339"/>
<dbReference type="VEuPathDB" id="FungiDB:FOC4_g10013366"/>
<dbReference type="InterPro" id="IPR006094">
    <property type="entry name" value="Oxid_FAD_bind_N"/>
</dbReference>
<evidence type="ECO:0000256" key="3">
    <source>
        <dbReference type="ARBA" id="ARBA00022827"/>
    </source>
</evidence>
<dbReference type="Gene3D" id="3.40.462.20">
    <property type="match status" value="1"/>
</dbReference>
<evidence type="ECO:0000313" key="5">
    <source>
        <dbReference type="EMBL" id="RKK81314.1"/>
    </source>
</evidence>
<keyword evidence="4" id="KW-0560">Oxidoreductase</keyword>
<dbReference type="Proteomes" id="UP000285860">
    <property type="component" value="Unassembled WGS sequence"/>
</dbReference>
<protein>
    <submittedName>
        <fullName evidence="5">Uncharacterized protein</fullName>
    </submittedName>
</protein>
<dbReference type="VEuPathDB" id="FungiDB:FOXG_04969"/>
<dbReference type="InterPro" id="IPR016166">
    <property type="entry name" value="FAD-bd_PCMH"/>
</dbReference>
<comment type="similarity">
    <text evidence="1">Belongs to the oxygen-dependent FAD-linked oxidoreductase family.</text>
</comment>
<accession>A0A420NLZ9</accession>
<organism evidence="5 6">
    <name type="scientific">Fusarium oxysporum</name>
    <name type="common">Fusarium vascular wilt</name>
    <dbReference type="NCBI Taxonomy" id="5507"/>
    <lineage>
        <taxon>Eukaryota</taxon>
        <taxon>Fungi</taxon>
        <taxon>Dikarya</taxon>
        <taxon>Ascomycota</taxon>
        <taxon>Pezizomycotina</taxon>
        <taxon>Sordariomycetes</taxon>
        <taxon>Hypocreomycetidae</taxon>
        <taxon>Hypocreales</taxon>
        <taxon>Nectriaceae</taxon>
        <taxon>Fusarium</taxon>
        <taxon>Fusarium oxysporum species complex</taxon>
    </lineage>
</organism>
<evidence type="ECO:0000313" key="6">
    <source>
        <dbReference type="Proteomes" id="UP000285860"/>
    </source>
</evidence>
<dbReference type="VEuPathDB" id="FungiDB:FOZG_17697"/>
<gene>
    <name evidence="5" type="ORF">BFJ68_g17644</name>
</gene>
<dbReference type="VEuPathDB" id="FungiDB:HZS61_004405"/>
<evidence type="ECO:0000256" key="1">
    <source>
        <dbReference type="ARBA" id="ARBA00005466"/>
    </source>
</evidence>
<dbReference type="InterPro" id="IPR016167">
    <property type="entry name" value="FAD-bd_PCMH_sub1"/>
</dbReference>
<dbReference type="EMBL" id="MRCY01000656">
    <property type="protein sequence ID" value="RKK81314.1"/>
    <property type="molecule type" value="Genomic_DNA"/>
</dbReference>
<dbReference type="GO" id="GO:0016491">
    <property type="term" value="F:oxidoreductase activity"/>
    <property type="evidence" value="ECO:0007669"/>
    <property type="project" value="UniProtKB-KW"/>
</dbReference>
<evidence type="ECO:0000256" key="4">
    <source>
        <dbReference type="ARBA" id="ARBA00023002"/>
    </source>
</evidence>
<dbReference type="InterPro" id="IPR016169">
    <property type="entry name" value="FAD-bd_PCMH_sub2"/>
</dbReference>
<dbReference type="GO" id="GO:0071949">
    <property type="term" value="F:FAD binding"/>
    <property type="evidence" value="ECO:0007669"/>
    <property type="project" value="InterPro"/>
</dbReference>